<evidence type="ECO:0000259" key="9">
    <source>
        <dbReference type="Pfam" id="PF14824"/>
    </source>
</evidence>
<dbReference type="STRING" id="1037660.A0A066W6S7"/>
<dbReference type="Gene3D" id="3.30.160.110">
    <property type="entry name" value="Siroheme synthase, domain 2"/>
    <property type="match status" value="1"/>
</dbReference>
<dbReference type="OrthoDB" id="1721126at2759"/>
<dbReference type="GO" id="GO:0043115">
    <property type="term" value="F:precorrin-2 dehydrogenase activity"/>
    <property type="evidence" value="ECO:0007669"/>
    <property type="project" value="UniProtKB-EC"/>
</dbReference>
<keyword evidence="5" id="KW-0627">Porphyrin biosynthesis</keyword>
<evidence type="ECO:0000256" key="4">
    <source>
        <dbReference type="ARBA" id="ARBA00023027"/>
    </source>
</evidence>
<dbReference type="Pfam" id="PF13241">
    <property type="entry name" value="NAD_binding_7"/>
    <property type="match status" value="1"/>
</dbReference>
<dbReference type="InterPro" id="IPR028281">
    <property type="entry name" value="Sirohaem_synthase_central"/>
</dbReference>
<gene>
    <name evidence="10" type="ORF">K437DRAFT_235235</name>
</gene>
<dbReference type="Pfam" id="PF14824">
    <property type="entry name" value="Sirohm_synth_M"/>
    <property type="match status" value="1"/>
</dbReference>
<evidence type="ECO:0000256" key="6">
    <source>
        <dbReference type="ARBA" id="ARBA00047561"/>
    </source>
</evidence>
<dbReference type="GO" id="GO:0019354">
    <property type="term" value="P:siroheme biosynthetic process"/>
    <property type="evidence" value="ECO:0007669"/>
    <property type="project" value="UniProtKB-UniPathway"/>
</dbReference>
<comment type="caution">
    <text evidence="10">The sequence shown here is derived from an EMBL/GenBank/DDBJ whole genome shotgun (WGS) entry which is preliminary data.</text>
</comment>
<dbReference type="InterPro" id="IPR028161">
    <property type="entry name" value="Met8-like"/>
</dbReference>
<evidence type="ECO:0000313" key="10">
    <source>
        <dbReference type="EMBL" id="KDN46475.1"/>
    </source>
</evidence>
<organism evidence="10 11">
    <name type="scientific">Tilletiaria anomala (strain ATCC 24038 / CBS 436.72 / UBC 951)</name>
    <dbReference type="NCBI Taxonomy" id="1037660"/>
    <lineage>
        <taxon>Eukaryota</taxon>
        <taxon>Fungi</taxon>
        <taxon>Dikarya</taxon>
        <taxon>Basidiomycota</taxon>
        <taxon>Ustilaginomycotina</taxon>
        <taxon>Exobasidiomycetes</taxon>
        <taxon>Georgefischeriales</taxon>
        <taxon>Tilletiariaceae</taxon>
        <taxon>Tilletiaria</taxon>
    </lineage>
</organism>
<dbReference type="Pfam" id="PF14823">
    <property type="entry name" value="Sirohm_synth_C"/>
    <property type="match status" value="1"/>
</dbReference>
<dbReference type="GeneID" id="25262889"/>
<dbReference type="Gene3D" id="3.40.50.720">
    <property type="entry name" value="NAD(P)-binding Rossmann-like Domain"/>
    <property type="match status" value="1"/>
</dbReference>
<dbReference type="GO" id="GO:0004325">
    <property type="term" value="F:ferrochelatase activity"/>
    <property type="evidence" value="ECO:0007669"/>
    <property type="project" value="InterPro"/>
</dbReference>
<dbReference type="AlphaFoldDB" id="A0A066W6S7"/>
<comment type="pathway">
    <text evidence="1">Porphyrin-containing compound metabolism; siroheme biosynthesis; sirohydrochlorin from precorrin-2: step 1/1.</text>
</comment>
<keyword evidence="3" id="KW-0560">Oxidoreductase</keyword>
<dbReference type="FunCoup" id="A0A066W6S7">
    <property type="interactions" value="95"/>
</dbReference>
<reference evidence="10 11" key="1">
    <citation type="submission" date="2014-05" db="EMBL/GenBank/DDBJ databases">
        <title>Draft genome sequence of a rare smut relative, Tilletiaria anomala UBC 951.</title>
        <authorList>
            <consortium name="DOE Joint Genome Institute"/>
            <person name="Toome M."/>
            <person name="Kuo A."/>
            <person name="Henrissat B."/>
            <person name="Lipzen A."/>
            <person name="Tritt A."/>
            <person name="Yoshinaga Y."/>
            <person name="Zane M."/>
            <person name="Barry K."/>
            <person name="Grigoriev I.V."/>
            <person name="Spatafora J.W."/>
            <person name="Aimea M.C."/>
        </authorList>
    </citation>
    <scope>NUCLEOTIDE SEQUENCE [LARGE SCALE GENOMIC DNA]</scope>
    <source>
        <strain evidence="10 11">UBC 951</strain>
    </source>
</reference>
<dbReference type="UniPathway" id="UPA00262">
    <property type="reaction ID" value="UER00222"/>
</dbReference>
<evidence type="ECO:0000256" key="7">
    <source>
        <dbReference type="SAM" id="Phobius"/>
    </source>
</evidence>
<feature type="domain" description="Siroheme synthase central" evidence="9">
    <location>
        <begin position="141"/>
        <end position="167"/>
    </location>
</feature>
<comment type="catalytic activity">
    <reaction evidence="6">
        <text>precorrin-2 + NAD(+) = sirohydrochlorin + NADH + 2 H(+)</text>
        <dbReference type="Rhea" id="RHEA:15613"/>
        <dbReference type="ChEBI" id="CHEBI:15378"/>
        <dbReference type="ChEBI" id="CHEBI:57540"/>
        <dbReference type="ChEBI" id="CHEBI:57945"/>
        <dbReference type="ChEBI" id="CHEBI:58351"/>
        <dbReference type="ChEBI" id="CHEBI:58827"/>
        <dbReference type="EC" id="1.3.1.76"/>
    </reaction>
</comment>
<keyword evidence="11" id="KW-1185">Reference proteome</keyword>
<keyword evidence="7" id="KW-0812">Transmembrane</keyword>
<dbReference type="InParanoid" id="A0A066W6S7"/>
<evidence type="ECO:0000313" key="11">
    <source>
        <dbReference type="Proteomes" id="UP000027361"/>
    </source>
</evidence>
<feature type="domain" description="Siroheme biosynthesis protein Met8 C-terminal" evidence="8">
    <location>
        <begin position="170"/>
        <end position="237"/>
    </location>
</feature>
<keyword evidence="4" id="KW-0520">NAD</keyword>
<sequence>MAAKEYHEIVPGAGLILSWQLKGKKVLLVGGGPVAAGRLVNVKDADAHLTVICPSSGLCGEMKHRIYTENVVDVYHDRLFGGASELDAPEDGRRFDMVLTAIDDAELSRSICHMARARKIPVNVADVPPECDFYFGSLIRRGPLQVMVSTGGKGPKIASQTRRVIERALPENIDNAIERVGKLRAKLREVAPEQKQGPKRMRWMIDVCEKWSLDQLSDMTDDDMEEILKGWKKGTVPTYRQVRGIKWKIIPFIALPTAKQINKSLFGTCPVVGAISPWLSGVLGATAGAAVASAFFVLRSQTRHSLMSVP</sequence>
<dbReference type="HOGENOM" id="CLU_011276_8_5_1"/>
<dbReference type="Gene3D" id="1.10.3280.10">
    <property type="entry name" value="Siroheme synthase, domain 3"/>
    <property type="match status" value="1"/>
</dbReference>
<keyword evidence="7" id="KW-1133">Transmembrane helix</keyword>
<dbReference type="Proteomes" id="UP000027361">
    <property type="component" value="Unassembled WGS sequence"/>
</dbReference>
<dbReference type="InterPro" id="IPR036291">
    <property type="entry name" value="NAD(P)-bd_dom_sf"/>
</dbReference>
<dbReference type="NCBIfam" id="TIGR01470">
    <property type="entry name" value="cysG_Nterm"/>
    <property type="match status" value="1"/>
</dbReference>
<dbReference type="RefSeq" id="XP_013243564.1">
    <property type="nucleotide sequence ID" value="XM_013388110.1"/>
</dbReference>
<protein>
    <recommendedName>
        <fullName evidence="2">precorrin-2 dehydrogenase</fullName>
        <ecNumber evidence="2">1.3.1.76</ecNumber>
    </recommendedName>
</protein>
<evidence type="ECO:0000256" key="5">
    <source>
        <dbReference type="ARBA" id="ARBA00023244"/>
    </source>
</evidence>
<dbReference type="PANTHER" id="PTHR35330">
    <property type="entry name" value="SIROHEME BIOSYNTHESIS PROTEIN MET8"/>
    <property type="match status" value="1"/>
</dbReference>
<dbReference type="PANTHER" id="PTHR35330:SF1">
    <property type="entry name" value="SIROHEME BIOSYNTHESIS PROTEIN MET8"/>
    <property type="match status" value="1"/>
</dbReference>
<evidence type="ECO:0000259" key="8">
    <source>
        <dbReference type="Pfam" id="PF14823"/>
    </source>
</evidence>
<evidence type="ECO:0000256" key="3">
    <source>
        <dbReference type="ARBA" id="ARBA00023002"/>
    </source>
</evidence>
<dbReference type="SUPFAM" id="SSF51735">
    <property type="entry name" value="NAD(P)-binding Rossmann-fold domains"/>
    <property type="match status" value="1"/>
</dbReference>
<dbReference type="InterPro" id="IPR006367">
    <property type="entry name" value="Sirohaem_synthase_N"/>
</dbReference>
<name>A0A066W6S7_TILAU</name>
<feature type="transmembrane region" description="Helical" evidence="7">
    <location>
        <begin position="278"/>
        <end position="298"/>
    </location>
</feature>
<dbReference type="SUPFAM" id="SSF75615">
    <property type="entry name" value="Siroheme synthase middle domains-like"/>
    <property type="match status" value="1"/>
</dbReference>
<keyword evidence="7" id="KW-0472">Membrane</keyword>
<accession>A0A066W6S7</accession>
<dbReference type="EC" id="1.3.1.76" evidence="2"/>
<dbReference type="InterPro" id="IPR028162">
    <property type="entry name" value="Met8_C"/>
</dbReference>
<evidence type="ECO:0000256" key="1">
    <source>
        <dbReference type="ARBA" id="ARBA00005010"/>
    </source>
</evidence>
<dbReference type="OMA" id="TQIWKLC"/>
<proteinExistence type="predicted"/>
<evidence type="ECO:0000256" key="2">
    <source>
        <dbReference type="ARBA" id="ARBA00012400"/>
    </source>
</evidence>
<dbReference type="EMBL" id="JMSN01000035">
    <property type="protein sequence ID" value="KDN46475.1"/>
    <property type="molecule type" value="Genomic_DNA"/>
</dbReference>